<dbReference type="EMBL" id="MAQA01000015">
    <property type="protein sequence ID" value="OCI31646.1"/>
    <property type="molecule type" value="Genomic_DNA"/>
</dbReference>
<evidence type="ECO:0000259" key="2">
    <source>
        <dbReference type="Pfam" id="PF07510"/>
    </source>
</evidence>
<dbReference type="RefSeq" id="WP_068625382.1">
    <property type="nucleotide sequence ID" value="NZ_MAQA01000015.1"/>
</dbReference>
<dbReference type="PANTHER" id="PTHR35149">
    <property type="entry name" value="SLL5132 PROTEIN"/>
    <property type="match status" value="1"/>
</dbReference>
<keyword evidence="4" id="KW-1185">Reference proteome</keyword>
<reference evidence="3 4" key="1">
    <citation type="submission" date="2016-06" db="EMBL/GenBank/DDBJ databases">
        <title>Genome sequence of Oerskovia enterophila DSM 43852.</title>
        <authorList>
            <person name="Poehlein A."/>
            <person name="Jag V."/>
            <person name="Bengelsdorf F.R."/>
            <person name="Daniel R."/>
            <person name="Duerre P."/>
        </authorList>
    </citation>
    <scope>NUCLEOTIDE SEQUENCE [LARGE SCALE GENOMIC DNA]</scope>
    <source>
        <strain evidence="3 4">DSM 43852</strain>
    </source>
</reference>
<name>A0ABX2Y9M4_9CELL</name>
<sequence>MKAGDEKLGSVFDGKVRYKIPIFQRPYVWKEEANWIPLWDDLAQAVSLVEAEGLGGEYDEQPREHFLGALVTQARSPVPRRVPTRQVIDGQQRLTTLQVFLASAFRVAAELGATSAASAFESLVRNKVADDTEYPQDRFKLVPLPTDRAAFEWAVRGPGDVRTPPSPHHLLVQAAQWFDETVRAWALEAELPTDRLDLLHFVVTERIKVVSVFLDSRDDPQVIFEALNYKGVPLDAADLVKNLLFQRLTLQGEGRLEQDLHESSWKPLDARNWREKVTTGRIARARVDTLLAYWLSSRRGELVSVEHLYAEFKVWLTGSPQPRAAEVITDLRRWADTMDELLARPMTDSVRQVIDRLEATNTTTPWPIVLSLFATEGVPDEQAVLGTEALDSFLMRRAICRLTPKDYNRLFGAVLRALKTADPRRAGQVVVDELAHQTADSRSWPTDGEFVEALMKDDLYNKVSRARLRALLTGIDTALATSRAEPGAPQKAKSNLTIEHVLPQAWRTHWPLPTEIDMDPEVAAAKRDIHVNQLGNLTLATGPLNSEMRHSAWLLKRRALQSHSLVRLTTASILSLPAGINSFTPEEWSSQWDETRIALRGLWLARVALIRWPRPMPAEDPRLT</sequence>
<feature type="domain" description="GmrSD restriction endonucleases C-terminal" evidence="2">
    <location>
        <begin position="444"/>
        <end position="606"/>
    </location>
</feature>
<dbReference type="InterPro" id="IPR004919">
    <property type="entry name" value="GmrSD_N"/>
</dbReference>
<dbReference type="InterPro" id="IPR011089">
    <property type="entry name" value="GmrSD_C"/>
</dbReference>
<evidence type="ECO:0008006" key="5">
    <source>
        <dbReference type="Google" id="ProtNLM"/>
    </source>
</evidence>
<accession>A0ABX2Y9M4</accession>
<gene>
    <name evidence="3" type="ORF">OERS_16270</name>
</gene>
<organism evidence="3 4">
    <name type="scientific">Oerskovia enterophila</name>
    <dbReference type="NCBI Taxonomy" id="43678"/>
    <lineage>
        <taxon>Bacteria</taxon>
        <taxon>Bacillati</taxon>
        <taxon>Actinomycetota</taxon>
        <taxon>Actinomycetes</taxon>
        <taxon>Micrococcales</taxon>
        <taxon>Cellulomonadaceae</taxon>
        <taxon>Oerskovia</taxon>
    </lineage>
</organism>
<dbReference type="Pfam" id="PF07510">
    <property type="entry name" value="GmrSD_C"/>
    <property type="match status" value="1"/>
</dbReference>
<proteinExistence type="predicted"/>
<evidence type="ECO:0000259" key="1">
    <source>
        <dbReference type="Pfam" id="PF03235"/>
    </source>
</evidence>
<dbReference type="Proteomes" id="UP000093412">
    <property type="component" value="Unassembled WGS sequence"/>
</dbReference>
<dbReference type="PANTHER" id="PTHR35149:SF1">
    <property type="entry name" value="DUF5655 DOMAIN-CONTAINING PROTEIN"/>
    <property type="match status" value="1"/>
</dbReference>
<evidence type="ECO:0000313" key="4">
    <source>
        <dbReference type="Proteomes" id="UP000093412"/>
    </source>
</evidence>
<dbReference type="Pfam" id="PF03235">
    <property type="entry name" value="GmrSD_N"/>
    <property type="match status" value="1"/>
</dbReference>
<protein>
    <recommendedName>
        <fullName evidence="5">DUF262 domain-containing protein</fullName>
    </recommendedName>
</protein>
<comment type="caution">
    <text evidence="3">The sequence shown here is derived from an EMBL/GenBank/DDBJ whole genome shotgun (WGS) entry which is preliminary data.</text>
</comment>
<feature type="domain" description="GmrSD restriction endonucleases N-terminal" evidence="1">
    <location>
        <begin position="10"/>
        <end position="245"/>
    </location>
</feature>
<evidence type="ECO:0000313" key="3">
    <source>
        <dbReference type="EMBL" id="OCI31646.1"/>
    </source>
</evidence>